<keyword evidence="9" id="KW-0963">Cytoplasm</keyword>
<dbReference type="InterPro" id="IPR004559">
    <property type="entry name" value="HemW-like"/>
</dbReference>
<evidence type="ECO:0000256" key="3">
    <source>
        <dbReference type="ARBA" id="ARBA00022617"/>
    </source>
</evidence>
<dbReference type="Proteomes" id="UP000580839">
    <property type="component" value="Unassembled WGS sequence"/>
</dbReference>
<dbReference type="NCBIfam" id="TIGR00539">
    <property type="entry name" value="hemN_rel"/>
    <property type="match status" value="1"/>
</dbReference>
<evidence type="ECO:0000256" key="9">
    <source>
        <dbReference type="RuleBase" id="RU364116"/>
    </source>
</evidence>
<name>A0A849SFU5_UNCEI</name>
<comment type="function">
    <text evidence="9">Probably acts as a heme chaperone, transferring heme to an unknown acceptor. Binds one molecule of heme per monomer, possibly covalently. Binds 1 [4Fe-4S] cluster. The cluster is coordinated with 3 cysteines and an exchangeable S-adenosyl-L-methionine.</text>
</comment>
<dbReference type="PANTHER" id="PTHR13932:SF5">
    <property type="entry name" value="RADICAL S-ADENOSYL METHIONINE DOMAIN-CONTAINING PROTEIN 1, MITOCHONDRIAL"/>
    <property type="match status" value="1"/>
</dbReference>
<dbReference type="Pfam" id="PF04055">
    <property type="entry name" value="Radical_SAM"/>
    <property type="match status" value="1"/>
</dbReference>
<dbReference type="GO" id="GO:0004109">
    <property type="term" value="F:coproporphyrinogen oxidase activity"/>
    <property type="evidence" value="ECO:0007669"/>
    <property type="project" value="InterPro"/>
</dbReference>
<evidence type="ECO:0000256" key="10">
    <source>
        <dbReference type="SAM" id="MobiDB-lite"/>
    </source>
</evidence>
<evidence type="ECO:0000256" key="2">
    <source>
        <dbReference type="ARBA" id="ARBA00017228"/>
    </source>
</evidence>
<dbReference type="GO" id="GO:0006779">
    <property type="term" value="P:porphyrin-containing compound biosynthetic process"/>
    <property type="evidence" value="ECO:0007669"/>
    <property type="project" value="InterPro"/>
</dbReference>
<comment type="caution">
    <text evidence="12">The sequence shown here is derived from an EMBL/GenBank/DDBJ whole genome shotgun (WGS) entry which is preliminary data.</text>
</comment>
<dbReference type="SFLD" id="SFLDG01065">
    <property type="entry name" value="anaerobic_coproporphyrinogen-I"/>
    <property type="match status" value="1"/>
</dbReference>
<feature type="domain" description="Radical SAM core" evidence="11">
    <location>
        <begin position="15"/>
        <end position="248"/>
    </location>
</feature>
<dbReference type="SMART" id="SM00729">
    <property type="entry name" value="Elp3"/>
    <property type="match status" value="1"/>
</dbReference>
<evidence type="ECO:0000259" key="11">
    <source>
        <dbReference type="PROSITE" id="PS51918"/>
    </source>
</evidence>
<keyword evidence="5 9" id="KW-0479">Metal-binding</keyword>
<dbReference type="SUPFAM" id="SSF102114">
    <property type="entry name" value="Radical SAM enzymes"/>
    <property type="match status" value="1"/>
</dbReference>
<keyword evidence="6 9" id="KW-0408">Iron</keyword>
<gene>
    <name evidence="12" type="primary">hemW</name>
    <name evidence="12" type="ORF">HOP12_10680</name>
</gene>
<evidence type="ECO:0000256" key="1">
    <source>
        <dbReference type="ARBA" id="ARBA00006100"/>
    </source>
</evidence>
<dbReference type="SFLD" id="SFLDG01082">
    <property type="entry name" value="B12-binding_domain_containing"/>
    <property type="match status" value="1"/>
</dbReference>
<dbReference type="InterPro" id="IPR034505">
    <property type="entry name" value="Coproporphyrinogen-III_oxidase"/>
</dbReference>
<dbReference type="GO" id="GO:0051539">
    <property type="term" value="F:4 iron, 4 sulfur cluster binding"/>
    <property type="evidence" value="ECO:0007669"/>
    <property type="project" value="UniProtKB-UniRule"/>
</dbReference>
<organism evidence="12 13">
    <name type="scientific">Eiseniibacteriota bacterium</name>
    <dbReference type="NCBI Taxonomy" id="2212470"/>
    <lineage>
        <taxon>Bacteria</taxon>
        <taxon>Candidatus Eiseniibacteriota</taxon>
    </lineage>
</organism>
<evidence type="ECO:0000256" key="5">
    <source>
        <dbReference type="ARBA" id="ARBA00022723"/>
    </source>
</evidence>
<evidence type="ECO:0000313" key="12">
    <source>
        <dbReference type="EMBL" id="NOT34618.1"/>
    </source>
</evidence>
<evidence type="ECO:0000256" key="8">
    <source>
        <dbReference type="ARBA" id="ARBA00023186"/>
    </source>
</evidence>
<dbReference type="InterPro" id="IPR058240">
    <property type="entry name" value="rSAM_sf"/>
</dbReference>
<accession>A0A849SFU5</accession>
<dbReference type="SFLD" id="SFLDF00562">
    <property type="entry name" value="HemN-like__clustered_with_heat"/>
    <property type="match status" value="1"/>
</dbReference>
<feature type="region of interest" description="Disordered" evidence="10">
    <location>
        <begin position="405"/>
        <end position="429"/>
    </location>
</feature>
<keyword evidence="7 9" id="KW-0411">Iron-sulfur</keyword>
<feature type="compositionally biased region" description="Low complexity" evidence="10">
    <location>
        <begin position="406"/>
        <end position="429"/>
    </location>
</feature>
<evidence type="ECO:0000256" key="6">
    <source>
        <dbReference type="ARBA" id="ARBA00023004"/>
    </source>
</evidence>
<dbReference type="InterPro" id="IPR006638">
    <property type="entry name" value="Elp3/MiaA/NifB-like_rSAM"/>
</dbReference>
<dbReference type="GO" id="GO:0046872">
    <property type="term" value="F:metal ion binding"/>
    <property type="evidence" value="ECO:0007669"/>
    <property type="project" value="UniProtKB-UniRule"/>
</dbReference>
<evidence type="ECO:0000256" key="7">
    <source>
        <dbReference type="ARBA" id="ARBA00023014"/>
    </source>
</evidence>
<sequence length="429" mass="46944">MESTAAPDPLGFEAARDAARVGLYLHVPFCAVRCAFCHFSSGPVESARVERWLAALALEAQWRAPQARGVRFSSVFVGGGTPSILSSRHFRVFWSIVRDHFEIAPDAEQTLEANPESVRPSLLETWAAAGINRLSMGAQSFDAAELEGLGRLHGPERPGEAFALARAAGFRRLSLDLMYGFPAHRRETFARSLDRALALEPEHLSAYCFIAEEDTPLGRDALSGRVALPEPELQADLFEDFVAASAHRGYSLYETANACRPGGAARHNLVYWLRRDYLALGPSAHGLWRGVRYANPYGLEPWAQALERGEEPAALEPETEDSRTEETLMLALRLSCGLQRRDHEPGAWRRLEARFGAALAAAVREGRLERQPDGWRIAAPHRFVADDVIAWVAARADAARVDSARARSVTSSPCPSLSSPVAPVAATSN</sequence>
<dbReference type="PROSITE" id="PS51918">
    <property type="entry name" value="RADICAL_SAM"/>
    <property type="match status" value="1"/>
</dbReference>
<proteinExistence type="inferred from homology"/>
<reference evidence="12 13" key="1">
    <citation type="submission" date="2020-04" db="EMBL/GenBank/DDBJ databases">
        <title>Metagenomic profiling of ammonia- and methane-oxidizing microorganisms in a Dutch drinking water treatment plant.</title>
        <authorList>
            <person name="Poghosyan L."/>
            <person name="Leucker S."/>
        </authorList>
    </citation>
    <scope>NUCLEOTIDE SEQUENCE [LARGE SCALE GENOMIC DNA]</scope>
    <source>
        <strain evidence="12">S-RSF-IL-03</strain>
    </source>
</reference>
<dbReference type="InterPro" id="IPR007197">
    <property type="entry name" value="rSAM"/>
</dbReference>
<dbReference type="InterPro" id="IPR013785">
    <property type="entry name" value="Aldolase_TIM"/>
</dbReference>
<comment type="subcellular location">
    <subcellularLocation>
        <location evidence="9">Cytoplasm</location>
    </subcellularLocation>
</comment>
<keyword evidence="9" id="KW-0004">4Fe-4S</keyword>
<protein>
    <recommendedName>
        <fullName evidence="2 9">Heme chaperone HemW</fullName>
    </recommendedName>
</protein>
<evidence type="ECO:0000256" key="4">
    <source>
        <dbReference type="ARBA" id="ARBA00022691"/>
    </source>
</evidence>
<comment type="similarity">
    <text evidence="1">Belongs to the anaerobic coproporphyrinogen-III oxidase family. HemW subfamily.</text>
</comment>
<dbReference type="PANTHER" id="PTHR13932">
    <property type="entry name" value="COPROPORPHYRINIGEN III OXIDASE"/>
    <property type="match status" value="1"/>
</dbReference>
<keyword evidence="8 9" id="KW-0143">Chaperone</keyword>
<dbReference type="GO" id="GO:0005737">
    <property type="term" value="C:cytoplasm"/>
    <property type="evidence" value="ECO:0007669"/>
    <property type="project" value="UniProtKB-SubCell"/>
</dbReference>
<dbReference type="EMBL" id="JABFRW010000134">
    <property type="protein sequence ID" value="NOT34618.1"/>
    <property type="molecule type" value="Genomic_DNA"/>
</dbReference>
<evidence type="ECO:0000313" key="13">
    <source>
        <dbReference type="Proteomes" id="UP000580839"/>
    </source>
</evidence>
<dbReference type="SFLD" id="SFLDS00029">
    <property type="entry name" value="Radical_SAM"/>
    <property type="match status" value="1"/>
</dbReference>
<dbReference type="AlphaFoldDB" id="A0A849SFU5"/>
<keyword evidence="3 9" id="KW-0349">Heme</keyword>
<keyword evidence="4 9" id="KW-0949">S-adenosyl-L-methionine</keyword>
<dbReference type="Gene3D" id="3.20.20.70">
    <property type="entry name" value="Aldolase class I"/>
    <property type="match status" value="1"/>
</dbReference>